<gene>
    <name evidence="8" type="ORF">SAMN04489867_2525</name>
</gene>
<dbReference type="Proteomes" id="UP000199077">
    <property type="component" value="Chromosome I"/>
</dbReference>
<dbReference type="InterPro" id="IPR002481">
    <property type="entry name" value="FUR"/>
</dbReference>
<feature type="binding site" evidence="7">
    <location>
        <position position="95"/>
    </location>
    <ligand>
        <name>Zn(2+)</name>
        <dbReference type="ChEBI" id="CHEBI:29105"/>
    </ligand>
</feature>
<dbReference type="GO" id="GO:0045892">
    <property type="term" value="P:negative regulation of DNA-templated transcription"/>
    <property type="evidence" value="ECO:0007669"/>
    <property type="project" value="TreeGrafter"/>
</dbReference>
<dbReference type="Pfam" id="PF01475">
    <property type="entry name" value="FUR"/>
    <property type="match status" value="1"/>
</dbReference>
<sequence length="138" mass="14710">MHDVGERLRAEGRRMTPQRQRVLDAVARLGHATPEDVVTGVAEDGGQALAPSTVYRALEALESLGVVGHTHLDHRAPSYHLADHATHIHLVCRTCGKVDECPKELADGFAGNVLAGSGFVADVTHMAIHGECSTCATR</sequence>
<keyword evidence="6" id="KW-0804">Transcription</keyword>
<evidence type="ECO:0000256" key="5">
    <source>
        <dbReference type="ARBA" id="ARBA00023125"/>
    </source>
</evidence>
<dbReference type="PANTHER" id="PTHR33202:SF7">
    <property type="entry name" value="FERRIC UPTAKE REGULATION PROTEIN"/>
    <property type="match status" value="1"/>
</dbReference>
<dbReference type="GO" id="GO:0003700">
    <property type="term" value="F:DNA-binding transcription factor activity"/>
    <property type="evidence" value="ECO:0007669"/>
    <property type="project" value="InterPro"/>
</dbReference>
<dbReference type="GO" id="GO:1900376">
    <property type="term" value="P:regulation of secondary metabolite biosynthetic process"/>
    <property type="evidence" value="ECO:0007669"/>
    <property type="project" value="TreeGrafter"/>
</dbReference>
<dbReference type="Gene3D" id="1.10.10.10">
    <property type="entry name" value="Winged helix-like DNA-binding domain superfamily/Winged helix DNA-binding domain"/>
    <property type="match status" value="1"/>
</dbReference>
<evidence type="ECO:0000256" key="4">
    <source>
        <dbReference type="ARBA" id="ARBA00023015"/>
    </source>
</evidence>
<organism evidence="8 9">
    <name type="scientific">Pedococcus dokdonensis</name>
    <dbReference type="NCBI Taxonomy" id="443156"/>
    <lineage>
        <taxon>Bacteria</taxon>
        <taxon>Bacillati</taxon>
        <taxon>Actinomycetota</taxon>
        <taxon>Actinomycetes</taxon>
        <taxon>Micrococcales</taxon>
        <taxon>Intrasporangiaceae</taxon>
        <taxon>Pedococcus</taxon>
    </lineage>
</organism>
<evidence type="ECO:0000256" key="1">
    <source>
        <dbReference type="ARBA" id="ARBA00007957"/>
    </source>
</evidence>
<evidence type="ECO:0000256" key="2">
    <source>
        <dbReference type="ARBA" id="ARBA00022491"/>
    </source>
</evidence>
<dbReference type="CDD" id="cd07153">
    <property type="entry name" value="Fur_like"/>
    <property type="match status" value="1"/>
</dbReference>
<dbReference type="GO" id="GO:0000976">
    <property type="term" value="F:transcription cis-regulatory region binding"/>
    <property type="evidence" value="ECO:0007669"/>
    <property type="project" value="TreeGrafter"/>
</dbReference>
<accession>A0A1H0SVW2</accession>
<keyword evidence="9" id="KW-1185">Reference proteome</keyword>
<dbReference type="InterPro" id="IPR036388">
    <property type="entry name" value="WH-like_DNA-bd_sf"/>
</dbReference>
<keyword evidence="7" id="KW-0479">Metal-binding</keyword>
<proteinExistence type="inferred from homology"/>
<feature type="binding site" evidence="7">
    <location>
        <position position="135"/>
    </location>
    <ligand>
        <name>Zn(2+)</name>
        <dbReference type="ChEBI" id="CHEBI:29105"/>
    </ligand>
</feature>
<evidence type="ECO:0000313" key="8">
    <source>
        <dbReference type="EMBL" id="SDP45775.1"/>
    </source>
</evidence>
<dbReference type="GO" id="GO:0008270">
    <property type="term" value="F:zinc ion binding"/>
    <property type="evidence" value="ECO:0007669"/>
    <property type="project" value="TreeGrafter"/>
</dbReference>
<evidence type="ECO:0000256" key="7">
    <source>
        <dbReference type="PIRSR" id="PIRSR602481-1"/>
    </source>
</evidence>
<dbReference type="PANTHER" id="PTHR33202">
    <property type="entry name" value="ZINC UPTAKE REGULATION PROTEIN"/>
    <property type="match status" value="1"/>
</dbReference>
<protein>
    <submittedName>
        <fullName evidence="8">Nickel uptake regulator, Fur family</fullName>
    </submittedName>
</protein>
<keyword evidence="2" id="KW-0678">Repressor</keyword>
<name>A0A1H0SVW2_9MICO</name>
<reference evidence="9" key="1">
    <citation type="submission" date="2016-10" db="EMBL/GenBank/DDBJ databases">
        <authorList>
            <person name="Varghese N."/>
            <person name="Submissions S."/>
        </authorList>
    </citation>
    <scope>NUCLEOTIDE SEQUENCE [LARGE SCALE GENOMIC DNA]</scope>
    <source>
        <strain evidence="9">DSM 22329</strain>
    </source>
</reference>
<feature type="binding site" evidence="7">
    <location>
        <position position="92"/>
    </location>
    <ligand>
        <name>Zn(2+)</name>
        <dbReference type="ChEBI" id="CHEBI:29105"/>
    </ligand>
</feature>
<evidence type="ECO:0000313" key="9">
    <source>
        <dbReference type="Proteomes" id="UP000199077"/>
    </source>
</evidence>
<dbReference type="InterPro" id="IPR043135">
    <property type="entry name" value="Fur_C"/>
</dbReference>
<keyword evidence="3 7" id="KW-0862">Zinc</keyword>
<comment type="similarity">
    <text evidence="1">Belongs to the Fur family.</text>
</comment>
<dbReference type="AlphaFoldDB" id="A0A1H0SVW2"/>
<evidence type="ECO:0000256" key="3">
    <source>
        <dbReference type="ARBA" id="ARBA00022833"/>
    </source>
</evidence>
<dbReference type="InterPro" id="IPR036390">
    <property type="entry name" value="WH_DNA-bd_sf"/>
</dbReference>
<comment type="cofactor">
    <cofactor evidence="7">
        <name>Zn(2+)</name>
        <dbReference type="ChEBI" id="CHEBI:29105"/>
    </cofactor>
    <text evidence="7">Binds 1 zinc ion per subunit.</text>
</comment>
<dbReference type="STRING" id="443156.SAMN04489867_2525"/>
<dbReference type="EMBL" id="LT629711">
    <property type="protein sequence ID" value="SDP45775.1"/>
    <property type="molecule type" value="Genomic_DNA"/>
</dbReference>
<dbReference type="Gene3D" id="3.30.1490.190">
    <property type="match status" value="1"/>
</dbReference>
<dbReference type="SUPFAM" id="SSF46785">
    <property type="entry name" value="Winged helix' DNA-binding domain"/>
    <property type="match status" value="1"/>
</dbReference>
<keyword evidence="5" id="KW-0238">DNA-binding</keyword>
<feature type="binding site" evidence="7">
    <location>
        <position position="132"/>
    </location>
    <ligand>
        <name>Zn(2+)</name>
        <dbReference type="ChEBI" id="CHEBI:29105"/>
    </ligand>
</feature>
<evidence type="ECO:0000256" key="6">
    <source>
        <dbReference type="ARBA" id="ARBA00023163"/>
    </source>
</evidence>
<keyword evidence="4" id="KW-0805">Transcription regulation</keyword>
<dbReference type="RefSeq" id="WP_197674698.1">
    <property type="nucleotide sequence ID" value="NZ_LT629711.1"/>
</dbReference>